<dbReference type="Proteomes" id="UP001420932">
    <property type="component" value="Unassembled WGS sequence"/>
</dbReference>
<gene>
    <name evidence="1" type="ORF">Syun_016586</name>
</gene>
<comment type="caution">
    <text evidence="1">The sequence shown here is derived from an EMBL/GenBank/DDBJ whole genome shotgun (WGS) entry which is preliminary data.</text>
</comment>
<name>A0AAP0J5I5_9MAGN</name>
<proteinExistence type="predicted"/>
<organism evidence="1 2">
    <name type="scientific">Stephania yunnanensis</name>
    <dbReference type="NCBI Taxonomy" id="152371"/>
    <lineage>
        <taxon>Eukaryota</taxon>
        <taxon>Viridiplantae</taxon>
        <taxon>Streptophyta</taxon>
        <taxon>Embryophyta</taxon>
        <taxon>Tracheophyta</taxon>
        <taxon>Spermatophyta</taxon>
        <taxon>Magnoliopsida</taxon>
        <taxon>Ranunculales</taxon>
        <taxon>Menispermaceae</taxon>
        <taxon>Menispermoideae</taxon>
        <taxon>Cissampelideae</taxon>
        <taxon>Stephania</taxon>
    </lineage>
</organism>
<protein>
    <submittedName>
        <fullName evidence="1">Uncharacterized protein</fullName>
    </submittedName>
</protein>
<keyword evidence="2" id="KW-1185">Reference proteome</keyword>
<accession>A0AAP0J5I5</accession>
<evidence type="ECO:0000313" key="2">
    <source>
        <dbReference type="Proteomes" id="UP001420932"/>
    </source>
</evidence>
<dbReference type="AlphaFoldDB" id="A0AAP0J5I5"/>
<reference evidence="1 2" key="1">
    <citation type="submission" date="2024-01" db="EMBL/GenBank/DDBJ databases">
        <title>Genome assemblies of Stephania.</title>
        <authorList>
            <person name="Yang L."/>
        </authorList>
    </citation>
    <scope>NUCLEOTIDE SEQUENCE [LARGE SCALE GENOMIC DNA]</scope>
    <source>
        <strain evidence="1">YNDBR</strain>
        <tissue evidence="1">Leaf</tissue>
    </source>
</reference>
<evidence type="ECO:0000313" key="1">
    <source>
        <dbReference type="EMBL" id="KAK9127789.1"/>
    </source>
</evidence>
<sequence length="114" mass="12654">MVFLNSKFLSRAQILHRSTLFLQIQAKHISFQAFKQSLLFYLPFTSFSLYANTNNDQTLQEPPLPPLRTHRYHCIVLLSGAAPPQVSSFPSLWSTAAAALVGSHSRAGGPSNPR</sequence>
<dbReference type="EMBL" id="JBBNAF010000007">
    <property type="protein sequence ID" value="KAK9127789.1"/>
    <property type="molecule type" value="Genomic_DNA"/>
</dbReference>